<sequence>MQIRYENLPIQVAHTQIDIALSELVKYARNVESARILGYTDNFTLPIGTVTVSFRIADWKANVQLLAPTSKRILPGCRHPGLAQDMCALPQLIALIACRIHIVGLSQEASFLLLRKPLLINSSYTLLIFAATRATLTSSALENRPMQQFWIIVPRASVLIGGKLPCWKSSLISLSPRSLQGFWPVRISYNRLPILNTSPSLLPCTVSY</sequence>
<dbReference type="Proteomes" id="UP000663193">
    <property type="component" value="Chromosome 6"/>
</dbReference>
<evidence type="ECO:0000313" key="1">
    <source>
        <dbReference type="EMBL" id="QRC96822.1"/>
    </source>
</evidence>
<name>A0A7U2I2C4_PHANO</name>
<accession>A0A7U2I2C4</accession>
<keyword evidence="2" id="KW-1185">Reference proteome</keyword>
<proteinExistence type="predicted"/>
<dbReference type="AlphaFoldDB" id="A0A7U2I2C4"/>
<reference evidence="2" key="1">
    <citation type="journal article" date="2021" name="BMC Genomics">
        <title>Chromosome-level genome assembly and manually-curated proteome of model necrotroph Parastagonospora nodorum Sn15 reveals a genome-wide trove of candidate effector homologs, and redundancy of virulence-related functions within an accessory chromosome.</title>
        <authorList>
            <person name="Bertazzoni S."/>
            <person name="Jones D.A.B."/>
            <person name="Phan H.T."/>
            <person name="Tan K.-C."/>
            <person name="Hane J.K."/>
        </authorList>
    </citation>
    <scope>NUCLEOTIDE SEQUENCE [LARGE SCALE GENOMIC DNA]</scope>
    <source>
        <strain evidence="2">SN15 / ATCC MYA-4574 / FGSC 10173)</strain>
    </source>
</reference>
<dbReference type="VEuPathDB" id="FungiDB:JI435_301080"/>
<evidence type="ECO:0000313" key="2">
    <source>
        <dbReference type="Proteomes" id="UP000663193"/>
    </source>
</evidence>
<gene>
    <name evidence="1" type="ORF">JI435_301080</name>
</gene>
<dbReference type="EMBL" id="CP069028">
    <property type="protein sequence ID" value="QRC96822.1"/>
    <property type="molecule type" value="Genomic_DNA"/>
</dbReference>
<protein>
    <submittedName>
        <fullName evidence="1">Uncharacterized protein</fullName>
    </submittedName>
</protein>
<organism evidence="1 2">
    <name type="scientific">Phaeosphaeria nodorum (strain SN15 / ATCC MYA-4574 / FGSC 10173)</name>
    <name type="common">Glume blotch fungus</name>
    <name type="synonym">Parastagonospora nodorum</name>
    <dbReference type="NCBI Taxonomy" id="321614"/>
    <lineage>
        <taxon>Eukaryota</taxon>
        <taxon>Fungi</taxon>
        <taxon>Dikarya</taxon>
        <taxon>Ascomycota</taxon>
        <taxon>Pezizomycotina</taxon>
        <taxon>Dothideomycetes</taxon>
        <taxon>Pleosporomycetidae</taxon>
        <taxon>Pleosporales</taxon>
        <taxon>Pleosporineae</taxon>
        <taxon>Phaeosphaeriaceae</taxon>
        <taxon>Parastagonospora</taxon>
    </lineage>
</organism>